<organism evidence="2 3">
    <name type="scientific">Virgibacillus halodenitrificans</name>
    <name type="common">Bacillus halodenitrificans</name>
    <dbReference type="NCBI Taxonomy" id="1482"/>
    <lineage>
        <taxon>Bacteria</taxon>
        <taxon>Bacillati</taxon>
        <taxon>Bacillota</taxon>
        <taxon>Bacilli</taxon>
        <taxon>Bacillales</taxon>
        <taxon>Bacillaceae</taxon>
        <taxon>Virgibacillus</taxon>
    </lineage>
</organism>
<dbReference type="Proteomes" id="UP000182945">
    <property type="component" value="Chromosome"/>
</dbReference>
<feature type="transmembrane region" description="Helical" evidence="1">
    <location>
        <begin position="7"/>
        <end position="28"/>
    </location>
</feature>
<keyword evidence="1" id="KW-0812">Transmembrane</keyword>
<evidence type="ECO:0000313" key="2">
    <source>
        <dbReference type="EMBL" id="APC47669.1"/>
    </source>
</evidence>
<feature type="transmembrane region" description="Helical" evidence="1">
    <location>
        <begin position="34"/>
        <end position="51"/>
    </location>
</feature>
<accession>A0AAC9J119</accession>
<dbReference type="RefSeq" id="WP_071648553.1">
    <property type="nucleotide sequence ID" value="NZ_CP017962.1"/>
</dbReference>
<gene>
    <name evidence="2" type="ORF">BME96_05585</name>
</gene>
<keyword evidence="1" id="KW-1133">Transmembrane helix</keyword>
<feature type="transmembrane region" description="Helical" evidence="1">
    <location>
        <begin position="96"/>
        <end position="113"/>
    </location>
</feature>
<sequence>MKYKHLLFLIASYILAFSVNLMPSIMYPDLNVDGFNLLVSLLFMFLLLLYSRRGSKKLKVFAVLGVISGILVFFITTFEHAMFDNIILDSIASLQYPFYLIFITPVFGGNILFDLSYGSYSLLMSLFYGIIFGLTIYFKKKDEIAV</sequence>
<feature type="transmembrane region" description="Helical" evidence="1">
    <location>
        <begin position="120"/>
        <end position="138"/>
    </location>
</feature>
<dbReference type="EMBL" id="CP017962">
    <property type="protein sequence ID" value="APC47669.1"/>
    <property type="molecule type" value="Genomic_DNA"/>
</dbReference>
<keyword evidence="1" id="KW-0472">Membrane</keyword>
<feature type="transmembrane region" description="Helical" evidence="1">
    <location>
        <begin position="58"/>
        <end position="76"/>
    </location>
</feature>
<evidence type="ECO:0000256" key="1">
    <source>
        <dbReference type="SAM" id="Phobius"/>
    </source>
</evidence>
<name>A0AAC9J119_VIRHA</name>
<dbReference type="KEGG" id="vhl:BME96_05585"/>
<evidence type="ECO:0000313" key="3">
    <source>
        <dbReference type="Proteomes" id="UP000182945"/>
    </source>
</evidence>
<protein>
    <submittedName>
        <fullName evidence="2">Uncharacterized protein</fullName>
    </submittedName>
</protein>
<reference evidence="2 3" key="1">
    <citation type="submission" date="2016-11" db="EMBL/GenBank/DDBJ databases">
        <title>Complete genome sequencing of Virgibacillus halodenitrificans PDB-F2.</title>
        <authorList>
            <person name="Sun Z."/>
            <person name="Zhou Y."/>
            <person name="Li H."/>
        </authorList>
    </citation>
    <scope>NUCLEOTIDE SEQUENCE [LARGE SCALE GENOMIC DNA]</scope>
    <source>
        <strain evidence="2 3">PDB-F2</strain>
    </source>
</reference>
<dbReference type="GeneID" id="71513852"/>
<proteinExistence type="predicted"/>
<dbReference type="AlphaFoldDB" id="A0AAC9J119"/>